<protein>
    <submittedName>
        <fullName evidence="2">Uncharacterized protein</fullName>
    </submittedName>
</protein>
<proteinExistence type="predicted"/>
<dbReference type="Proteomes" id="UP000501690">
    <property type="component" value="Linkage Group LG1"/>
</dbReference>
<accession>A0A4D6KST7</accession>
<feature type="region of interest" description="Disordered" evidence="1">
    <location>
        <begin position="1"/>
        <end position="101"/>
    </location>
</feature>
<gene>
    <name evidence="2" type="ORF">DEO72_LG1g2463</name>
</gene>
<feature type="region of interest" description="Disordered" evidence="1">
    <location>
        <begin position="124"/>
        <end position="161"/>
    </location>
</feature>
<organism evidence="2 3">
    <name type="scientific">Vigna unguiculata</name>
    <name type="common">Cowpea</name>
    <dbReference type="NCBI Taxonomy" id="3917"/>
    <lineage>
        <taxon>Eukaryota</taxon>
        <taxon>Viridiplantae</taxon>
        <taxon>Streptophyta</taxon>
        <taxon>Embryophyta</taxon>
        <taxon>Tracheophyta</taxon>
        <taxon>Spermatophyta</taxon>
        <taxon>Magnoliopsida</taxon>
        <taxon>eudicotyledons</taxon>
        <taxon>Gunneridae</taxon>
        <taxon>Pentapetalae</taxon>
        <taxon>rosids</taxon>
        <taxon>fabids</taxon>
        <taxon>Fabales</taxon>
        <taxon>Fabaceae</taxon>
        <taxon>Papilionoideae</taxon>
        <taxon>50 kb inversion clade</taxon>
        <taxon>NPAAA clade</taxon>
        <taxon>indigoferoid/millettioid clade</taxon>
        <taxon>Phaseoleae</taxon>
        <taxon>Vigna</taxon>
    </lineage>
</organism>
<feature type="compositionally biased region" description="Basic and acidic residues" evidence="1">
    <location>
        <begin position="72"/>
        <end position="94"/>
    </location>
</feature>
<feature type="compositionally biased region" description="Basic residues" evidence="1">
    <location>
        <begin position="23"/>
        <end position="35"/>
    </location>
</feature>
<evidence type="ECO:0000313" key="3">
    <source>
        <dbReference type="Proteomes" id="UP000501690"/>
    </source>
</evidence>
<name>A0A4D6KST7_VIGUN</name>
<dbReference type="AlphaFoldDB" id="A0A4D6KST7"/>
<keyword evidence="3" id="KW-1185">Reference proteome</keyword>
<sequence length="187" mass="20539">MPPEPADVAPVPPSSPSLGAAVQKRKRERLYRAKTRTTTGDRAKTRTTTGEQRTRSTLAKHPAGGSSKLTGSHREPDSPRQRETTVVNHDDSQNHDAPPLHSLDARTRNHHGFHETLPPITATAARSKQATTVTPADATNTSASSQQHHWTQTRSQLPQNATRPGAITTLLENALPLLKRQCCHRRR</sequence>
<feature type="compositionally biased region" description="Pro residues" evidence="1">
    <location>
        <begin position="1"/>
        <end position="15"/>
    </location>
</feature>
<dbReference type="EMBL" id="CP039345">
    <property type="protein sequence ID" value="QCD78827.1"/>
    <property type="molecule type" value="Genomic_DNA"/>
</dbReference>
<evidence type="ECO:0000256" key="1">
    <source>
        <dbReference type="SAM" id="MobiDB-lite"/>
    </source>
</evidence>
<evidence type="ECO:0000313" key="2">
    <source>
        <dbReference type="EMBL" id="QCD78827.1"/>
    </source>
</evidence>
<reference evidence="2 3" key="1">
    <citation type="submission" date="2019-04" db="EMBL/GenBank/DDBJ databases">
        <title>An improved genome assembly and genetic linkage map for asparagus bean, Vigna unguiculata ssp. sesquipedialis.</title>
        <authorList>
            <person name="Xia Q."/>
            <person name="Zhang R."/>
            <person name="Dong Y."/>
        </authorList>
    </citation>
    <scope>NUCLEOTIDE SEQUENCE [LARGE SCALE GENOMIC DNA]</scope>
    <source>
        <tissue evidence="2">Leaf</tissue>
    </source>
</reference>